<feature type="transmembrane region" description="Helical" evidence="5">
    <location>
        <begin position="88"/>
        <end position="113"/>
    </location>
</feature>
<dbReference type="PANTHER" id="PTHR30520:SF2">
    <property type="entry name" value="INNER MEMBRANE PROTEIN YFDC"/>
    <property type="match status" value="1"/>
</dbReference>
<organism evidence="6 7">
    <name type="scientific">Psychromonas aquatilis</name>
    <dbReference type="NCBI Taxonomy" id="2005072"/>
    <lineage>
        <taxon>Bacteria</taxon>
        <taxon>Pseudomonadati</taxon>
        <taxon>Pseudomonadota</taxon>
        <taxon>Gammaproteobacteria</taxon>
        <taxon>Alteromonadales</taxon>
        <taxon>Psychromonadaceae</taxon>
        <taxon>Psychromonas</taxon>
    </lineage>
</organism>
<dbReference type="PANTHER" id="PTHR30520">
    <property type="entry name" value="FORMATE TRANSPORTER-RELATED"/>
    <property type="match status" value="1"/>
</dbReference>
<feature type="transmembrane region" description="Helical" evidence="5">
    <location>
        <begin position="279"/>
        <end position="304"/>
    </location>
</feature>
<dbReference type="InterPro" id="IPR000292">
    <property type="entry name" value="For/NO2_transpt"/>
</dbReference>
<evidence type="ECO:0000256" key="3">
    <source>
        <dbReference type="ARBA" id="ARBA00022989"/>
    </source>
</evidence>
<feature type="transmembrane region" description="Helical" evidence="5">
    <location>
        <begin position="214"/>
        <end position="233"/>
    </location>
</feature>
<comment type="subcellular location">
    <subcellularLocation>
        <location evidence="1">Membrane</location>
        <topology evidence="1">Multi-pass membrane protein</topology>
    </subcellularLocation>
</comment>
<feature type="transmembrane region" description="Helical" evidence="5">
    <location>
        <begin position="245"/>
        <end position="273"/>
    </location>
</feature>
<dbReference type="Pfam" id="PF01226">
    <property type="entry name" value="Form_Nir_trans"/>
    <property type="match status" value="1"/>
</dbReference>
<name>A0ABU9GNG5_9GAMM</name>
<proteinExistence type="predicted"/>
<comment type="caution">
    <text evidence="6">The sequence shown here is derived from an EMBL/GenBank/DDBJ whole genome shotgun (WGS) entry which is preliminary data.</text>
</comment>
<evidence type="ECO:0000313" key="7">
    <source>
        <dbReference type="Proteomes" id="UP001369082"/>
    </source>
</evidence>
<protein>
    <submittedName>
        <fullName evidence="6">Formate/nitrite transporter family protein</fullName>
    </submittedName>
</protein>
<dbReference type="InterPro" id="IPR023271">
    <property type="entry name" value="Aquaporin-like"/>
</dbReference>
<keyword evidence="4 5" id="KW-0472">Membrane</keyword>
<keyword evidence="7" id="KW-1185">Reference proteome</keyword>
<gene>
    <name evidence="6" type="ORF">V6256_04430</name>
</gene>
<dbReference type="EMBL" id="JBAKAZ010000010">
    <property type="protein sequence ID" value="MEL0628850.1"/>
    <property type="molecule type" value="Genomic_DNA"/>
</dbReference>
<keyword evidence="2 5" id="KW-0812">Transmembrane</keyword>
<sequence>MTNKTTFNKRALGQQQNSYDIEKIKNRIAMNNIEQGKSERKKERKIEAEQYKQVIVKRIDSTFRHADDILQLAIHEGKSQIERPMIGLLLSSFAAGMIIGFTVLAVAVLTSILGSTEGINRLFIAFLYPLGFVLCILSRTQLFTEHTATAVYPLLDKSTDVAGVLKLWVIVILGNLIGGFIISSLLFAAEPVIHAKQGYLLIAEHVLQYDSTSLLVSALLAGWLMAIGAWTILSTHSTSSQILCIYIATFLIGIGGLHHSIAGSVELFIGYLMSPNITLITITPVILLTLLGNAIGGSIFVALLNYGHIRGLNK</sequence>
<evidence type="ECO:0000256" key="2">
    <source>
        <dbReference type="ARBA" id="ARBA00022692"/>
    </source>
</evidence>
<accession>A0ABU9GNG5</accession>
<feature type="transmembrane region" description="Helical" evidence="5">
    <location>
        <begin position="167"/>
        <end position="189"/>
    </location>
</feature>
<evidence type="ECO:0000256" key="4">
    <source>
        <dbReference type="ARBA" id="ARBA00023136"/>
    </source>
</evidence>
<feature type="transmembrane region" description="Helical" evidence="5">
    <location>
        <begin position="119"/>
        <end position="137"/>
    </location>
</feature>
<evidence type="ECO:0000313" key="6">
    <source>
        <dbReference type="EMBL" id="MEL0628850.1"/>
    </source>
</evidence>
<keyword evidence="3 5" id="KW-1133">Transmembrane helix</keyword>
<evidence type="ECO:0000256" key="5">
    <source>
        <dbReference type="SAM" id="Phobius"/>
    </source>
</evidence>
<dbReference type="Gene3D" id="1.20.1080.10">
    <property type="entry name" value="Glycerol uptake facilitator protein"/>
    <property type="match status" value="1"/>
</dbReference>
<evidence type="ECO:0000256" key="1">
    <source>
        <dbReference type="ARBA" id="ARBA00004141"/>
    </source>
</evidence>
<dbReference type="Proteomes" id="UP001369082">
    <property type="component" value="Unassembled WGS sequence"/>
</dbReference>
<reference evidence="6 7" key="1">
    <citation type="submission" date="2024-02" db="EMBL/GenBank/DDBJ databases">
        <title>Bacteria isolated from the canopy kelp, Nereocystis luetkeana.</title>
        <authorList>
            <person name="Pfister C.A."/>
            <person name="Younker I.T."/>
            <person name="Light S.H."/>
        </authorList>
    </citation>
    <scope>NUCLEOTIDE SEQUENCE [LARGE SCALE GENOMIC DNA]</scope>
    <source>
        <strain evidence="6 7">TI.1.05</strain>
    </source>
</reference>
<dbReference type="RefSeq" id="WP_341596864.1">
    <property type="nucleotide sequence ID" value="NZ_JBAKAZ010000010.1"/>
</dbReference>